<accession>A0A8H7ZIM7</accession>
<evidence type="ECO:0000313" key="4">
    <source>
        <dbReference type="Proteomes" id="UP000669133"/>
    </source>
</evidence>
<evidence type="ECO:0000313" key="3">
    <source>
        <dbReference type="EMBL" id="KAG5421284.1"/>
    </source>
</evidence>
<feature type="region of interest" description="Disordered" evidence="1">
    <location>
        <begin position="138"/>
        <end position="172"/>
    </location>
</feature>
<sequence>MRLFETLLFAITWLTLQVAAAPVDKRFFAPSSPVFSLIAVHNGTTFNSNLVKFNGSAIKLGSDDKAFFGTIEADKGYVLNLPSTNGSNETSTVNVVVSNKTHLVSTTTKNGSASEHFGIVNGWLSYLNSTQFLACPEATEDEEESSSNSTSKRSKKSTKKSSSVSKASQTPSNSSIEYDLFANPLNKTKCETGKGYDVKLLVQLSVPVSFTPETNSFGIFRRMINKFFK</sequence>
<feature type="chain" id="PRO_5034477713" evidence="2">
    <location>
        <begin position="21"/>
        <end position="229"/>
    </location>
</feature>
<dbReference type="RefSeq" id="XP_067550400.1">
    <property type="nucleotide sequence ID" value="XM_067692737.1"/>
</dbReference>
<dbReference type="OrthoDB" id="4091906at2759"/>
<name>A0A8H7ZIM7_9ASCO</name>
<reference evidence="3 4" key="1">
    <citation type="submission" date="2020-12" db="EMBL/GenBank/DDBJ databases">
        <title>Effect of drift, selection, and recombination on the evolution of hybrid genomes in Candida yeast pathogens.</title>
        <authorList>
            <person name="Mixao V."/>
            <person name="Ksiezopolska E."/>
            <person name="Saus E."/>
            <person name="Boekhout T."/>
            <person name="Gacser A."/>
            <person name="Gabaldon T."/>
        </authorList>
    </citation>
    <scope>NUCLEOTIDE SEQUENCE [LARGE SCALE GENOMIC DNA]</scope>
    <source>
        <strain evidence="3 4">BP57</strain>
    </source>
</reference>
<dbReference type="AlphaFoldDB" id="A0A8H7ZIM7"/>
<keyword evidence="4" id="KW-1185">Reference proteome</keyword>
<feature type="signal peptide" evidence="2">
    <location>
        <begin position="1"/>
        <end position="20"/>
    </location>
</feature>
<comment type="caution">
    <text evidence="3">The sequence shown here is derived from an EMBL/GenBank/DDBJ whole genome shotgun (WGS) entry which is preliminary data.</text>
</comment>
<feature type="compositionally biased region" description="Low complexity" evidence="1">
    <location>
        <begin position="160"/>
        <end position="172"/>
    </location>
</feature>
<gene>
    <name evidence="3" type="ORF">I9W82_000374</name>
</gene>
<organism evidence="3 4">
    <name type="scientific">Candida metapsilosis</name>
    <dbReference type="NCBI Taxonomy" id="273372"/>
    <lineage>
        <taxon>Eukaryota</taxon>
        <taxon>Fungi</taxon>
        <taxon>Dikarya</taxon>
        <taxon>Ascomycota</taxon>
        <taxon>Saccharomycotina</taxon>
        <taxon>Pichiomycetes</taxon>
        <taxon>Debaryomycetaceae</taxon>
        <taxon>Candida/Lodderomyces clade</taxon>
        <taxon>Candida</taxon>
    </lineage>
</organism>
<evidence type="ECO:0000256" key="2">
    <source>
        <dbReference type="SAM" id="SignalP"/>
    </source>
</evidence>
<protein>
    <submittedName>
        <fullName evidence="3">Uncharacterized protein</fullName>
    </submittedName>
</protein>
<evidence type="ECO:0000256" key="1">
    <source>
        <dbReference type="SAM" id="MobiDB-lite"/>
    </source>
</evidence>
<proteinExistence type="predicted"/>
<keyword evidence="2" id="KW-0732">Signal</keyword>
<dbReference type="GeneID" id="93649003"/>
<dbReference type="Proteomes" id="UP000669133">
    <property type="component" value="Unassembled WGS sequence"/>
</dbReference>
<dbReference type="EMBL" id="JAEOAQ010000001">
    <property type="protein sequence ID" value="KAG5421284.1"/>
    <property type="molecule type" value="Genomic_DNA"/>
</dbReference>